<dbReference type="Proteomes" id="UP000053766">
    <property type="component" value="Unassembled WGS sequence"/>
</dbReference>
<evidence type="ECO:0000256" key="1">
    <source>
        <dbReference type="ARBA" id="ARBA00022723"/>
    </source>
</evidence>
<dbReference type="PROSITE" id="PS50081">
    <property type="entry name" value="ZF_DAG_PE_2"/>
    <property type="match status" value="2"/>
</dbReference>
<evidence type="ECO:0000313" key="5">
    <source>
        <dbReference type="EMBL" id="KJH52744.1"/>
    </source>
</evidence>
<dbReference type="GO" id="GO:0035556">
    <property type="term" value="P:intracellular signal transduction"/>
    <property type="evidence" value="ECO:0007669"/>
    <property type="project" value="TreeGrafter"/>
</dbReference>
<proteinExistence type="predicted"/>
<name>A0A0D8Y9V7_DICVI</name>
<dbReference type="InterPro" id="IPR046349">
    <property type="entry name" value="C1-like_sf"/>
</dbReference>
<evidence type="ECO:0000259" key="4">
    <source>
        <dbReference type="PROSITE" id="PS50081"/>
    </source>
</evidence>
<dbReference type="OrthoDB" id="63267at2759"/>
<evidence type="ECO:0000256" key="2">
    <source>
        <dbReference type="ARBA" id="ARBA00022833"/>
    </source>
</evidence>
<dbReference type="EMBL" id="KN716160">
    <property type="protein sequence ID" value="KJH52744.1"/>
    <property type="molecule type" value="Genomic_DNA"/>
</dbReference>
<evidence type="ECO:0000313" key="6">
    <source>
        <dbReference type="Proteomes" id="UP000053766"/>
    </source>
</evidence>
<feature type="domain" description="Phorbol-ester/DAG-type" evidence="4">
    <location>
        <begin position="123"/>
        <end position="155"/>
    </location>
</feature>
<dbReference type="GO" id="GO:0007200">
    <property type="term" value="P:phospholipase C-activating G protein-coupled receptor signaling pathway"/>
    <property type="evidence" value="ECO:0007669"/>
    <property type="project" value="TreeGrafter"/>
</dbReference>
<dbReference type="PANTHER" id="PTHR22968">
    <property type="entry name" value="PROTEIN KINASE C, MU"/>
    <property type="match status" value="1"/>
</dbReference>
<dbReference type="PRINTS" id="PR00008">
    <property type="entry name" value="DAGPEDOMAIN"/>
</dbReference>
<gene>
    <name evidence="5" type="ORF">DICVIV_01088</name>
</gene>
<dbReference type="STRING" id="29172.A0A0D8Y9V7"/>
<dbReference type="AlphaFoldDB" id="A0A0D8Y9V7"/>
<protein>
    <submittedName>
        <fullName evidence="5">Phorbol esters/diacylglycerol binding domain protein</fullName>
    </submittedName>
</protein>
<dbReference type="InterPro" id="IPR002219">
    <property type="entry name" value="PKC_DAG/PE"/>
</dbReference>
<accession>A0A0D8Y9V7</accession>
<keyword evidence="1" id="KW-0479">Metal-binding</keyword>
<sequence length="166" mass="18982">MKSDRKRTVCAFADEDENPVDDAGMTSRTTSGPGLQRRRGAIKHARIHEIRGHQFVATFFRQPTFCSLCSDFMGLNKQGYQCQLCSTAVHKKCHEKIIMHCPGSAKNTKETIALKERFKVDIPHRFKTYNYKSPTFCDHCGSMLYGLFKQGLRCEEWGSFDSEIFA</sequence>
<dbReference type="PANTHER" id="PTHR22968:SF26">
    <property type="entry name" value="SERINE_THREONINE-PROTEIN KINASE D3"/>
    <property type="match status" value="1"/>
</dbReference>
<feature type="domain" description="Phorbol-ester/DAG-type" evidence="4">
    <location>
        <begin position="52"/>
        <end position="101"/>
    </location>
</feature>
<dbReference type="Gene3D" id="3.30.60.20">
    <property type="match status" value="2"/>
</dbReference>
<dbReference type="PROSITE" id="PS00479">
    <property type="entry name" value="ZF_DAG_PE_1"/>
    <property type="match status" value="1"/>
</dbReference>
<dbReference type="Pfam" id="PF00130">
    <property type="entry name" value="C1_1"/>
    <property type="match status" value="2"/>
</dbReference>
<dbReference type="InterPro" id="IPR020454">
    <property type="entry name" value="DAG/PE-bd"/>
</dbReference>
<keyword evidence="6" id="KW-1185">Reference proteome</keyword>
<keyword evidence="2" id="KW-0862">Zinc</keyword>
<evidence type="ECO:0000256" key="3">
    <source>
        <dbReference type="SAM" id="MobiDB-lite"/>
    </source>
</evidence>
<dbReference type="GO" id="GO:0008270">
    <property type="term" value="F:zinc ion binding"/>
    <property type="evidence" value="ECO:0007669"/>
    <property type="project" value="UniProtKB-KW"/>
</dbReference>
<feature type="region of interest" description="Disordered" evidence="3">
    <location>
        <begin position="17"/>
        <end position="38"/>
    </location>
</feature>
<organism evidence="5 6">
    <name type="scientific">Dictyocaulus viviparus</name>
    <name type="common">Bovine lungworm</name>
    <dbReference type="NCBI Taxonomy" id="29172"/>
    <lineage>
        <taxon>Eukaryota</taxon>
        <taxon>Metazoa</taxon>
        <taxon>Ecdysozoa</taxon>
        <taxon>Nematoda</taxon>
        <taxon>Chromadorea</taxon>
        <taxon>Rhabditida</taxon>
        <taxon>Rhabditina</taxon>
        <taxon>Rhabditomorpha</taxon>
        <taxon>Strongyloidea</taxon>
        <taxon>Metastrongylidae</taxon>
        <taxon>Dictyocaulus</taxon>
    </lineage>
</organism>
<dbReference type="GO" id="GO:0004674">
    <property type="term" value="F:protein serine/threonine kinase activity"/>
    <property type="evidence" value="ECO:0007669"/>
    <property type="project" value="UniProtKB-KW"/>
</dbReference>
<dbReference type="SMART" id="SM00109">
    <property type="entry name" value="C1"/>
    <property type="match status" value="2"/>
</dbReference>
<reference evidence="5 6" key="1">
    <citation type="submission" date="2013-11" db="EMBL/GenBank/DDBJ databases">
        <title>Draft genome of the bovine lungworm Dictyocaulus viviparus.</title>
        <authorList>
            <person name="Mitreva M."/>
        </authorList>
    </citation>
    <scope>NUCLEOTIDE SEQUENCE [LARGE SCALE GENOMIC DNA]</scope>
    <source>
        <strain evidence="5 6">HannoverDv2000</strain>
    </source>
</reference>
<dbReference type="SUPFAM" id="SSF57889">
    <property type="entry name" value="Cysteine-rich domain"/>
    <property type="match status" value="2"/>
</dbReference>
<dbReference type="CDD" id="cd20834">
    <property type="entry name" value="C1_nPKC_theta-like_rpt1"/>
    <property type="match status" value="1"/>
</dbReference>
<dbReference type="GO" id="GO:0016020">
    <property type="term" value="C:membrane"/>
    <property type="evidence" value="ECO:0007669"/>
    <property type="project" value="UniProtKB-SubCell"/>
</dbReference>
<dbReference type="GO" id="GO:0005829">
    <property type="term" value="C:cytosol"/>
    <property type="evidence" value="ECO:0007669"/>
    <property type="project" value="TreeGrafter"/>
</dbReference>
<reference evidence="6" key="2">
    <citation type="journal article" date="2016" name="Sci. Rep.">
        <title>Dictyocaulus viviparus genome, variome and transcriptome elucidate lungworm biology and support future intervention.</title>
        <authorList>
            <person name="McNulty S.N."/>
            <person name="Strube C."/>
            <person name="Rosa B.A."/>
            <person name="Martin J.C."/>
            <person name="Tyagi R."/>
            <person name="Choi Y.J."/>
            <person name="Wang Q."/>
            <person name="Hallsworth Pepin K."/>
            <person name="Zhang X."/>
            <person name="Ozersky P."/>
            <person name="Wilson R.K."/>
            <person name="Sternberg P.W."/>
            <person name="Gasser R.B."/>
            <person name="Mitreva M."/>
        </authorList>
    </citation>
    <scope>NUCLEOTIDE SEQUENCE [LARGE SCALE GENOMIC DNA]</scope>
    <source>
        <strain evidence="6">HannoverDv2000</strain>
    </source>
</reference>
<dbReference type="FunFam" id="3.30.60.20:FF:000008">
    <property type="entry name" value="Protein kinase C theta"/>
    <property type="match status" value="1"/>
</dbReference>